<dbReference type="Pfam" id="PF00378">
    <property type="entry name" value="ECH_1"/>
    <property type="match status" value="1"/>
</dbReference>
<dbReference type="PANTHER" id="PTHR11941">
    <property type="entry name" value="ENOYL-COA HYDRATASE-RELATED"/>
    <property type="match status" value="1"/>
</dbReference>
<keyword evidence="6" id="KW-1185">Reference proteome</keyword>
<dbReference type="Gene3D" id="3.90.226.10">
    <property type="entry name" value="2-enoyl-CoA Hydratase, Chain A, domain 1"/>
    <property type="match status" value="1"/>
</dbReference>
<dbReference type="InterPro" id="IPR001753">
    <property type="entry name" value="Enoyl-CoA_hydra/iso"/>
</dbReference>
<evidence type="ECO:0000256" key="3">
    <source>
        <dbReference type="ARBA" id="ARBA00023239"/>
    </source>
</evidence>
<comment type="similarity">
    <text evidence="1 4">Belongs to the enoyl-CoA hydratase/isomerase family.</text>
</comment>
<dbReference type="InterPro" id="IPR014748">
    <property type="entry name" value="Enoyl-CoA_hydra_C"/>
</dbReference>
<dbReference type="PROSITE" id="PS00166">
    <property type="entry name" value="ENOYL_COA_HYDRATASE"/>
    <property type="match status" value="1"/>
</dbReference>
<dbReference type="EMBL" id="JAVYII010000001">
    <property type="protein sequence ID" value="MDT9592213.1"/>
    <property type="molecule type" value="Genomic_DNA"/>
</dbReference>
<organism evidence="5 6">
    <name type="scientific">Nocardioides imazamoxiresistens</name>
    <dbReference type="NCBI Taxonomy" id="3231893"/>
    <lineage>
        <taxon>Bacteria</taxon>
        <taxon>Bacillati</taxon>
        <taxon>Actinomycetota</taxon>
        <taxon>Actinomycetes</taxon>
        <taxon>Propionibacteriales</taxon>
        <taxon>Nocardioidaceae</taxon>
        <taxon>Nocardioides</taxon>
    </lineage>
</organism>
<dbReference type="InterPro" id="IPR029045">
    <property type="entry name" value="ClpP/crotonase-like_dom_sf"/>
</dbReference>
<accession>A0ABU3PSQ0</accession>
<protein>
    <submittedName>
        <fullName evidence="5">Enoyl-CoA hydratase/isomerase family protein</fullName>
    </submittedName>
</protein>
<dbReference type="InterPro" id="IPR018376">
    <property type="entry name" value="Enoyl-CoA_hyd/isom_CS"/>
</dbReference>
<evidence type="ECO:0000256" key="1">
    <source>
        <dbReference type="ARBA" id="ARBA00005254"/>
    </source>
</evidence>
<evidence type="ECO:0000256" key="2">
    <source>
        <dbReference type="ARBA" id="ARBA00023098"/>
    </source>
</evidence>
<dbReference type="Gene3D" id="1.10.12.10">
    <property type="entry name" value="Lyase 2-enoyl-coa Hydratase, Chain A, domain 2"/>
    <property type="match status" value="1"/>
</dbReference>
<keyword evidence="2" id="KW-0443">Lipid metabolism</keyword>
<dbReference type="RefSeq" id="WP_315731479.1">
    <property type="nucleotide sequence ID" value="NZ_JAVYII010000001.1"/>
</dbReference>
<reference evidence="5 6" key="1">
    <citation type="submission" date="2023-08" db="EMBL/GenBank/DDBJ databases">
        <title>Nocardioides seae sp. nov., a bacterium isolated from a soil.</title>
        <authorList>
            <person name="Wang X."/>
        </authorList>
    </citation>
    <scope>NUCLEOTIDE SEQUENCE [LARGE SCALE GENOMIC DNA]</scope>
    <source>
        <strain evidence="5 6">YZH12</strain>
    </source>
</reference>
<name>A0ABU3PSQ0_9ACTN</name>
<dbReference type="Proteomes" id="UP001268542">
    <property type="component" value="Unassembled WGS sequence"/>
</dbReference>
<keyword evidence="3" id="KW-0456">Lyase</keyword>
<comment type="caution">
    <text evidence="5">The sequence shown here is derived from an EMBL/GenBank/DDBJ whole genome shotgun (WGS) entry which is preliminary data.</text>
</comment>
<dbReference type="PANTHER" id="PTHR11941:SF169">
    <property type="entry name" value="(7AS)-7A-METHYL-1,5-DIOXO-2,3,5,6,7,7A-HEXAHYDRO-1H-INDENE-CARBOXYL-COA HYDROLASE"/>
    <property type="match status" value="1"/>
</dbReference>
<evidence type="ECO:0000256" key="4">
    <source>
        <dbReference type="RuleBase" id="RU003707"/>
    </source>
</evidence>
<dbReference type="SUPFAM" id="SSF52096">
    <property type="entry name" value="ClpP/crotonase"/>
    <property type="match status" value="1"/>
</dbReference>
<dbReference type="CDD" id="cd06558">
    <property type="entry name" value="crotonase-like"/>
    <property type="match status" value="1"/>
</dbReference>
<proteinExistence type="inferred from homology"/>
<gene>
    <name evidence="5" type="ORF">RDV89_03995</name>
</gene>
<sequence length="263" mass="28349">MEHQPPRPGGRVTLEVVDGIAEIVLDRPSAHNALTVTMIGELAAAVDAVRRDDDVRAVVLRGAGGRAFSAGGDLGELIPRLTAGELEVLIPDPTRRFFSDLYVPVIAAVEGICVAGGLEILLGTDIRIASTTATFGLPEVRWGLVPGGGSHVRLFQQVGWAPAMQMLLTGESIDASHAHRIGLVGELVEPEKVVERAWEVARQVARNAPVAVRTAKEIAVRAWSNEARFALETDLNRRVLATDDAREGPAAFTERRAPHYRNR</sequence>
<evidence type="ECO:0000313" key="6">
    <source>
        <dbReference type="Proteomes" id="UP001268542"/>
    </source>
</evidence>
<evidence type="ECO:0000313" key="5">
    <source>
        <dbReference type="EMBL" id="MDT9592213.1"/>
    </source>
</evidence>